<dbReference type="GO" id="GO:0080120">
    <property type="term" value="P:CAAX-box protein maturation"/>
    <property type="evidence" value="ECO:0007669"/>
    <property type="project" value="UniProtKB-ARBA"/>
</dbReference>
<accession>A0LT10</accession>
<dbReference type="eggNOG" id="COG1266">
    <property type="taxonomic scope" value="Bacteria"/>
</dbReference>
<dbReference type="InParanoid" id="A0LT10"/>
<dbReference type="PANTHER" id="PTHR43592:SF15">
    <property type="entry name" value="CAAX AMINO TERMINAL PROTEASE FAMILY PROTEIN"/>
    <property type="match status" value="1"/>
</dbReference>
<keyword evidence="1" id="KW-0472">Membrane</keyword>
<protein>
    <submittedName>
        <fullName evidence="3">Abortive infection protein</fullName>
    </submittedName>
</protein>
<feature type="transmembrane region" description="Helical" evidence="1">
    <location>
        <begin position="335"/>
        <end position="350"/>
    </location>
</feature>
<evidence type="ECO:0000313" key="4">
    <source>
        <dbReference type="Proteomes" id="UP000008221"/>
    </source>
</evidence>
<dbReference type="STRING" id="351607.Acel_0797"/>
<sequence>MILCPRCGAPSDPAYPACVHCSALLRVDDPPTPAASRQPVTQPTAATTAPAFAPLASSTPPTPTVTAPPLAANPYATAAHPYTAPAPAAHPYATAPSDVHPYTAPPSAVNPNALPDPHPYTPPTPAANPYAQHMFSAWHVTIPVHQAPNAPEPLPPTTLQPPVAGTWLTVIVPIVLGGIYQLVFWTLGRHDFAPNAMGRYVLAGTVAFYAIVGLIVLGWLGSTRRRLVWFRGSSPVVGAILGVTLGCAGGLLGVLVQSAAAGHLSSDPSLITLASEGDTAHVLSTLLLVAVAAPLVEETLFRGIFLEWLRPKGIRIALLVSALAFAVWHYRLGEWRYYTLMGVLLGLLYWKRGLVASMSAHAAFNGTLALVAISVALTPAAPAHLGNLAYVKPQGWHAVKTKTDAGLALYQGPSGAVLAVNVTPTPSPVPVSILAARMNDVLAGLLARTLPGAQVDAAQAGLVSYPIGDVLQVPVRMQGSDGDIAIVDDSSDIDVILFLDAGSAKARAGFHQFMTSLQSTA</sequence>
<dbReference type="HOGENOM" id="CLU_522375_0_0_11"/>
<feature type="transmembrane region" description="Helical" evidence="1">
    <location>
        <begin position="167"/>
        <end position="188"/>
    </location>
</feature>
<feature type="transmembrane region" description="Helical" evidence="1">
    <location>
        <begin position="362"/>
        <end position="381"/>
    </location>
</feature>
<dbReference type="GO" id="GO:0004175">
    <property type="term" value="F:endopeptidase activity"/>
    <property type="evidence" value="ECO:0007669"/>
    <property type="project" value="UniProtKB-ARBA"/>
</dbReference>
<keyword evidence="1" id="KW-1133">Transmembrane helix</keyword>
<dbReference type="Pfam" id="PF02517">
    <property type="entry name" value="Rce1-like"/>
    <property type="match status" value="1"/>
</dbReference>
<keyword evidence="1" id="KW-0812">Transmembrane</keyword>
<feature type="transmembrane region" description="Helical" evidence="1">
    <location>
        <begin position="280"/>
        <end position="301"/>
    </location>
</feature>
<dbReference type="PANTHER" id="PTHR43592">
    <property type="entry name" value="CAAX AMINO TERMINAL PROTEASE"/>
    <property type="match status" value="1"/>
</dbReference>
<dbReference type="KEGG" id="ace:Acel_0797"/>
<organism evidence="3 4">
    <name type="scientific">Acidothermus cellulolyticus (strain ATCC 43068 / DSM 8971 / 11B)</name>
    <dbReference type="NCBI Taxonomy" id="351607"/>
    <lineage>
        <taxon>Bacteria</taxon>
        <taxon>Bacillati</taxon>
        <taxon>Actinomycetota</taxon>
        <taxon>Actinomycetes</taxon>
        <taxon>Acidothermales</taxon>
        <taxon>Acidothermaceae</taxon>
        <taxon>Acidothermus</taxon>
    </lineage>
</organism>
<dbReference type="Proteomes" id="UP000008221">
    <property type="component" value="Chromosome"/>
</dbReference>
<evidence type="ECO:0000313" key="3">
    <source>
        <dbReference type="EMBL" id="ABK52570.1"/>
    </source>
</evidence>
<dbReference type="EMBL" id="CP000481">
    <property type="protein sequence ID" value="ABK52570.1"/>
    <property type="molecule type" value="Genomic_DNA"/>
</dbReference>
<feature type="domain" description="CAAX prenyl protease 2/Lysostaphin resistance protein A-like" evidence="2">
    <location>
        <begin position="282"/>
        <end position="366"/>
    </location>
</feature>
<reference evidence="3 4" key="1">
    <citation type="journal article" date="2009" name="Genome Res.">
        <title>Complete genome of the cellulolytic thermophile Acidothermus cellulolyticus 11B provides insights into its ecophysiological and evolutionary adaptations.</title>
        <authorList>
            <person name="Barabote R.D."/>
            <person name="Xie G."/>
            <person name="Leu D.H."/>
            <person name="Normand P."/>
            <person name="Necsulea A."/>
            <person name="Daubin V."/>
            <person name="Medigue C."/>
            <person name="Adney W.S."/>
            <person name="Xu X.C."/>
            <person name="Lapidus A."/>
            <person name="Parales R.E."/>
            <person name="Detter C."/>
            <person name="Pujic P."/>
            <person name="Bruce D."/>
            <person name="Lavire C."/>
            <person name="Challacombe J.F."/>
            <person name="Brettin T.S."/>
            <person name="Berry A.M."/>
        </authorList>
    </citation>
    <scope>NUCLEOTIDE SEQUENCE [LARGE SCALE GENOMIC DNA]</scope>
    <source>
        <strain evidence="4">ATCC 43068 / DSM 8971 / 11B</strain>
    </source>
</reference>
<feature type="transmembrane region" description="Helical" evidence="1">
    <location>
        <begin position="200"/>
        <end position="222"/>
    </location>
</feature>
<dbReference type="InterPro" id="IPR003675">
    <property type="entry name" value="Rce1/LyrA-like_dom"/>
</dbReference>
<feature type="transmembrane region" description="Helical" evidence="1">
    <location>
        <begin position="234"/>
        <end position="260"/>
    </location>
</feature>
<gene>
    <name evidence="3" type="ordered locus">Acel_0797</name>
</gene>
<proteinExistence type="predicted"/>
<evidence type="ECO:0000256" key="1">
    <source>
        <dbReference type="SAM" id="Phobius"/>
    </source>
</evidence>
<name>A0LT10_ACIC1</name>
<keyword evidence="4" id="KW-1185">Reference proteome</keyword>
<dbReference type="AlphaFoldDB" id="A0LT10"/>
<evidence type="ECO:0000259" key="2">
    <source>
        <dbReference type="Pfam" id="PF02517"/>
    </source>
</evidence>
<feature type="transmembrane region" description="Helical" evidence="1">
    <location>
        <begin position="313"/>
        <end position="329"/>
    </location>
</feature>